<dbReference type="WBParaSite" id="PEQ_0001140401-mRNA-1">
    <property type="protein sequence ID" value="PEQ_0001140401-mRNA-1"/>
    <property type="gene ID" value="PEQ_0001140401"/>
</dbReference>
<dbReference type="GO" id="GO:0008237">
    <property type="term" value="F:metallopeptidase activity"/>
    <property type="evidence" value="ECO:0007669"/>
    <property type="project" value="UniProtKB-KW"/>
</dbReference>
<keyword evidence="1" id="KW-0378">Hydrolase</keyword>
<dbReference type="AlphaFoldDB" id="A0A914S2M3"/>
<dbReference type="InterPro" id="IPR036365">
    <property type="entry name" value="PGBD-like_sf"/>
</dbReference>
<dbReference type="SUPFAM" id="SSF47090">
    <property type="entry name" value="PGBD-like"/>
    <property type="match status" value="1"/>
</dbReference>
<name>A0A914S2M3_PAREQ</name>
<keyword evidence="1" id="KW-0482">Metalloprotease</keyword>
<sequence length="64" mass="7205">MELRYLEEFGYLPKPSGAAAMLSKTVVEEAIRELQLYGNVPVTGKIDAATRELMTRKRFASNRS</sequence>
<evidence type="ECO:0000259" key="2">
    <source>
        <dbReference type="Pfam" id="PF01471"/>
    </source>
</evidence>
<dbReference type="Proteomes" id="UP000887564">
    <property type="component" value="Unplaced"/>
</dbReference>
<keyword evidence="1" id="KW-0645">Protease</keyword>
<proteinExistence type="predicted"/>
<evidence type="ECO:0000313" key="4">
    <source>
        <dbReference type="WBParaSite" id="PEQ_0001140401-mRNA-1"/>
    </source>
</evidence>
<reference evidence="4" key="1">
    <citation type="submission" date="2022-11" db="UniProtKB">
        <authorList>
            <consortium name="WormBaseParasite"/>
        </authorList>
    </citation>
    <scope>IDENTIFICATION</scope>
</reference>
<dbReference type="InterPro" id="IPR002477">
    <property type="entry name" value="Peptidoglycan-bd-like"/>
</dbReference>
<evidence type="ECO:0000256" key="1">
    <source>
        <dbReference type="ARBA" id="ARBA00023049"/>
    </source>
</evidence>
<feature type="domain" description="Peptidoglycan binding-like" evidence="2">
    <location>
        <begin position="4"/>
        <end position="54"/>
    </location>
</feature>
<protein>
    <submittedName>
        <fullName evidence="4">Peptidoglycan binding-like domain-containing protein</fullName>
    </submittedName>
</protein>
<evidence type="ECO:0000313" key="3">
    <source>
        <dbReference type="Proteomes" id="UP000887564"/>
    </source>
</evidence>
<dbReference type="Gene3D" id="1.10.101.10">
    <property type="entry name" value="PGBD-like superfamily/PGBD"/>
    <property type="match status" value="1"/>
</dbReference>
<dbReference type="InterPro" id="IPR036366">
    <property type="entry name" value="PGBDSf"/>
</dbReference>
<organism evidence="3 4">
    <name type="scientific">Parascaris equorum</name>
    <name type="common">Equine roundworm</name>
    <dbReference type="NCBI Taxonomy" id="6256"/>
    <lineage>
        <taxon>Eukaryota</taxon>
        <taxon>Metazoa</taxon>
        <taxon>Ecdysozoa</taxon>
        <taxon>Nematoda</taxon>
        <taxon>Chromadorea</taxon>
        <taxon>Rhabditida</taxon>
        <taxon>Spirurina</taxon>
        <taxon>Ascaridomorpha</taxon>
        <taxon>Ascaridoidea</taxon>
        <taxon>Ascarididae</taxon>
        <taxon>Parascaris</taxon>
    </lineage>
</organism>
<dbReference type="Pfam" id="PF01471">
    <property type="entry name" value="PG_binding_1"/>
    <property type="match status" value="1"/>
</dbReference>
<keyword evidence="3" id="KW-1185">Reference proteome</keyword>
<accession>A0A914S2M3</accession>